<feature type="region of interest" description="Disordered" evidence="1">
    <location>
        <begin position="1306"/>
        <end position="1331"/>
    </location>
</feature>
<feature type="compositionally biased region" description="Polar residues" evidence="1">
    <location>
        <begin position="1357"/>
        <end position="1366"/>
    </location>
</feature>
<feature type="compositionally biased region" description="Basic and acidic residues" evidence="1">
    <location>
        <begin position="1216"/>
        <end position="1226"/>
    </location>
</feature>
<feature type="compositionally biased region" description="Basic and acidic residues" evidence="1">
    <location>
        <begin position="1560"/>
        <end position="1569"/>
    </location>
</feature>
<protein>
    <submittedName>
        <fullName evidence="2">Uncharacterized protein</fullName>
    </submittedName>
</protein>
<feature type="region of interest" description="Disordered" evidence="1">
    <location>
        <begin position="1243"/>
        <end position="1273"/>
    </location>
</feature>
<feature type="region of interest" description="Disordered" evidence="1">
    <location>
        <begin position="1553"/>
        <end position="1576"/>
    </location>
</feature>
<feature type="region of interest" description="Disordered" evidence="1">
    <location>
        <begin position="1114"/>
        <end position="1231"/>
    </location>
</feature>
<feature type="compositionally biased region" description="Basic residues" evidence="1">
    <location>
        <begin position="1256"/>
        <end position="1265"/>
    </location>
</feature>
<gene>
    <name evidence="2" type="ORF">TRFO_37059</name>
</gene>
<feature type="compositionally biased region" description="Low complexity" evidence="1">
    <location>
        <begin position="951"/>
        <end position="967"/>
    </location>
</feature>
<feature type="compositionally biased region" description="Low complexity" evidence="1">
    <location>
        <begin position="1042"/>
        <end position="1058"/>
    </location>
</feature>
<evidence type="ECO:0000313" key="2">
    <source>
        <dbReference type="EMBL" id="OHS96744.1"/>
    </source>
</evidence>
<reference evidence="2" key="1">
    <citation type="submission" date="2016-10" db="EMBL/GenBank/DDBJ databases">
        <authorList>
            <person name="Benchimol M."/>
            <person name="Almeida L.G."/>
            <person name="Vasconcelos A.T."/>
            <person name="Perreira-Neves A."/>
            <person name="Rosa I.A."/>
            <person name="Tasca T."/>
            <person name="Bogo M.R."/>
            <person name="de Souza W."/>
        </authorList>
    </citation>
    <scope>NUCLEOTIDE SEQUENCE [LARGE SCALE GENOMIC DNA]</scope>
    <source>
        <strain evidence="2">K</strain>
    </source>
</reference>
<dbReference type="RefSeq" id="XP_068349881.1">
    <property type="nucleotide sequence ID" value="XM_068511208.1"/>
</dbReference>
<feature type="compositionally biased region" description="Basic residues" evidence="1">
    <location>
        <begin position="1700"/>
        <end position="1720"/>
    </location>
</feature>
<feature type="compositionally biased region" description="Acidic residues" evidence="1">
    <location>
        <begin position="235"/>
        <end position="245"/>
    </location>
</feature>
<evidence type="ECO:0000256" key="1">
    <source>
        <dbReference type="SAM" id="MobiDB-lite"/>
    </source>
</evidence>
<feature type="compositionally biased region" description="Polar residues" evidence="1">
    <location>
        <begin position="343"/>
        <end position="353"/>
    </location>
</feature>
<feature type="region of interest" description="Disordered" evidence="1">
    <location>
        <begin position="1030"/>
        <end position="1061"/>
    </location>
</feature>
<feature type="compositionally biased region" description="Low complexity" evidence="1">
    <location>
        <begin position="1243"/>
        <end position="1255"/>
    </location>
</feature>
<dbReference type="EMBL" id="MLAK01001156">
    <property type="protein sequence ID" value="OHS96744.1"/>
    <property type="molecule type" value="Genomic_DNA"/>
</dbReference>
<feature type="region of interest" description="Disordered" evidence="1">
    <location>
        <begin position="233"/>
        <end position="353"/>
    </location>
</feature>
<feature type="region of interest" description="Disordered" evidence="1">
    <location>
        <begin position="1649"/>
        <end position="1758"/>
    </location>
</feature>
<name>A0A1J4JC78_9EUKA</name>
<evidence type="ECO:0000313" key="3">
    <source>
        <dbReference type="Proteomes" id="UP000179807"/>
    </source>
</evidence>
<sequence>MSVPYSGSSILSDSKSTASSHGETSMMDLLRSYENELQQSLDEIQNSQTKPLQNSQQTFHAGKMQKLPHQNQFENPISENDEKNDNSSDLERELIQDAENNSHLSLNEIQGGFLADLNKMVNDKRPTSFFPNPISTNHFPEDDDLEYEIEDDMSGVISSSFPGPSDIHNYSMISPDPSKPSESSAANISILNYTTNDKTQEIAQIGENDGKNDDSTLSGSQFSSYFKSKSTLEPIAEDDDGEEEVPLQSHISGSQYSSFLKESNPMLMPTINDEDESEIPSNIAPSPIKNNDVEKRNNNNDDDDDLDVPDLLSIINQLQQNQEKGNASETKSEENSNIENESPVKSSVQYQSNSPSIGKYEKIANEISDDLVNESNKNTSSDNNPIDLRNSALNNLSDGKIISQDFSYEEEDSHDEGHTPLSLMEASSINHRSKGLVSSTENLENFVEANDVVDQKFRNLPIMKQSYTIEDMMKDQNIKISNNKVTTKGIPKAGGPGFTIQDMIQAQKSINAPKNQQQQSGVQKISNAPFTIEEMIKQSSMNSNMNLSDTSKVNSSTGFYMKNPRYSGNNVYDDIINDSILKQSIVEDDDVDINHYYENKTQNDLLGDDNDDGDDILSSFVNSQKNQSKGGSNLSHLISEFIGQDDELMNSDTSTRANNADNLDSIISHFNESNSQESKDSTDSLRLNNDKGGAVASSAFSNFIDALGYDDEEEEEEEGTENYTVIGENENDENVMETDVEKGSQNSIKQNYEIDEASQILSGFSDLKAEDISADFIEEENKTQSEKPESTIGDSILSDFANENDDGNDNYSQEIDASDFIEEQSSIHENSLESDFIESNISSHISSNNESHLESNLESNIGSNIESIISSNFGSNIESNIGSDFIDENDSLSKSSKSNNSDQSTKMTDILSSGGFIDNDDDFQITFSEKQSSVVDGENMSISISGFIDENSSNSKTSSSSRKSSNDFISNEASTFSHSVETSNAAESFSDFIESTSQVQHSSRSSSNNDSDELFDSDKIESFISEFIEEEKSRLSTTNEYSKSSDSSNSKHSKSSSSDANVSEFIDVESFNSNINSKSVTNESEFVTSDQESKTDSVYIESIESNKVESSFVDIESNFSNSSTNSSSSQKRNRRNKKSQSYDSDSDSDFVEFFSSQSSKSNAPSSNLAESDFIESINSINDDTENESSKTSYSKRSSSSGSNPSVEGESDFVDIESIHSKSDSQRVESSSIAVSDFNMAVESFNSSKSDSNTSSGRRRNRSNKGSKKEVSGMSIEIESFCSTTSALSKTNQSSFKGDIDDDFVEEFTESSSSRSSSHSKSSKSNKPLNSLSDEDFITADYYSSKSKKSQGEVESSFEFSENTLQNEKSDNADKLEPLPKLVVIHPPRMTKSEGQNLKEIEKSKTEVLPNNEITAKNSKQKQISVSSLVGSNSNSNPSSNSSNNSNSNHSESDQSRNSDKKKQKSSKYRSKSTPISLKESQKTISTVSILDAIDTESSSISDGGLSGEFIGTSENEERSVSLMNLKVPSIPKSLSSNLKQQEIGVKQQTVYLTPRRRKQNQKDDKENKNSNRVSNERLTISKLFDYPTKFSQAKNFFKNQNYDQNEQKEEEENDEIEVDDITASIIEPLDEKHSKHVTIIDLNNTKRGKLSMSPVMTQKDISPRRSSKTSSKNSPNISKSPHSAHSKYDDLPDDEDDGRRRRSIKSPSFHHHHHRSHRSRNQTEATPSFSKLSTEEKQRLAKTPQPQRERTRIANSNLSSSIRISQMPTTAELVDQNFINTLKSAKLSLQYIKESINASRQMRFTRQSAMDPFEYTPNPFSQSIA</sequence>
<feature type="compositionally biased region" description="Basic residues" evidence="1">
    <location>
        <begin position="1461"/>
        <end position="1470"/>
    </location>
</feature>
<feature type="region of interest" description="Disordered" evidence="1">
    <location>
        <begin position="946"/>
        <end position="967"/>
    </location>
</feature>
<feature type="compositionally biased region" description="Acidic residues" evidence="1">
    <location>
        <begin position="1608"/>
        <end position="1618"/>
    </location>
</feature>
<feature type="compositionally biased region" description="Low complexity" evidence="1">
    <location>
        <begin position="1668"/>
        <end position="1683"/>
    </location>
</feature>
<feature type="compositionally biased region" description="Polar residues" evidence="1">
    <location>
        <begin position="1411"/>
        <end position="1423"/>
    </location>
</feature>
<feature type="region of interest" description="Disordered" evidence="1">
    <location>
        <begin position="1344"/>
        <end position="1486"/>
    </location>
</feature>
<feature type="compositionally biased region" description="Low complexity" evidence="1">
    <location>
        <begin position="892"/>
        <end position="906"/>
    </location>
</feature>
<feature type="region of interest" description="Disordered" evidence="1">
    <location>
        <begin position="1597"/>
        <end position="1618"/>
    </location>
</feature>
<feature type="compositionally biased region" description="Polar residues" evidence="1">
    <location>
        <begin position="35"/>
        <end position="59"/>
    </location>
</feature>
<dbReference type="GeneID" id="94845912"/>
<feature type="compositionally biased region" description="Low complexity" evidence="1">
    <location>
        <begin position="309"/>
        <end position="322"/>
    </location>
</feature>
<feature type="compositionally biased region" description="Basic and acidic residues" evidence="1">
    <location>
        <begin position="1367"/>
        <end position="1377"/>
    </location>
</feature>
<feature type="compositionally biased region" description="Polar residues" evidence="1">
    <location>
        <begin position="1"/>
        <end position="23"/>
    </location>
</feature>
<feature type="compositionally biased region" description="Low complexity" evidence="1">
    <location>
        <begin position="1310"/>
        <end position="1331"/>
    </location>
</feature>
<feature type="compositionally biased region" description="Polar residues" evidence="1">
    <location>
        <begin position="249"/>
        <end position="261"/>
    </location>
</feature>
<feature type="compositionally biased region" description="Low complexity" evidence="1">
    <location>
        <begin position="1117"/>
        <end position="1130"/>
    </location>
</feature>
<organism evidence="2 3">
    <name type="scientific">Tritrichomonas foetus</name>
    <dbReference type="NCBI Taxonomy" id="1144522"/>
    <lineage>
        <taxon>Eukaryota</taxon>
        <taxon>Metamonada</taxon>
        <taxon>Parabasalia</taxon>
        <taxon>Tritrichomonadida</taxon>
        <taxon>Tritrichomonadidae</taxon>
        <taxon>Tritrichomonas</taxon>
    </lineage>
</organism>
<comment type="caution">
    <text evidence="2">The sequence shown here is derived from an EMBL/GenBank/DDBJ whole genome shotgun (WGS) entry which is preliminary data.</text>
</comment>
<feature type="compositionally biased region" description="Low complexity" evidence="1">
    <location>
        <begin position="1189"/>
        <end position="1207"/>
    </location>
</feature>
<feature type="compositionally biased region" description="Low complexity" evidence="1">
    <location>
        <begin position="1151"/>
        <end position="1166"/>
    </location>
</feature>
<accession>A0A1J4JC78</accession>
<dbReference type="Proteomes" id="UP000179807">
    <property type="component" value="Unassembled WGS sequence"/>
</dbReference>
<proteinExistence type="predicted"/>
<feature type="compositionally biased region" description="Low complexity" evidence="1">
    <location>
        <begin position="1424"/>
        <end position="1449"/>
    </location>
</feature>
<feature type="compositionally biased region" description="Polar residues" evidence="1">
    <location>
        <begin position="68"/>
        <end position="78"/>
    </location>
</feature>
<feature type="region of interest" description="Disordered" evidence="1">
    <location>
        <begin position="1"/>
        <end position="88"/>
    </location>
</feature>
<feature type="compositionally biased region" description="Basic and acidic residues" evidence="1">
    <location>
        <begin position="1396"/>
        <end position="1405"/>
    </location>
</feature>
<feature type="compositionally biased region" description="Polar residues" evidence="1">
    <location>
        <begin position="1722"/>
        <end position="1732"/>
    </location>
</feature>
<feature type="region of interest" description="Disordered" evidence="1">
    <location>
        <begin position="886"/>
        <end position="913"/>
    </location>
</feature>
<keyword evidence="3" id="KW-1185">Reference proteome</keyword>
<feature type="compositionally biased region" description="Basic and acidic residues" evidence="1">
    <location>
        <begin position="1450"/>
        <end position="1460"/>
    </location>
</feature>
<dbReference type="VEuPathDB" id="TrichDB:TRFO_37059"/>